<dbReference type="EMBL" id="CALNXK010000014">
    <property type="protein sequence ID" value="CAH3046311.1"/>
    <property type="molecule type" value="Genomic_DNA"/>
</dbReference>
<comment type="caution">
    <text evidence="2">The sequence shown here is derived from an EMBL/GenBank/DDBJ whole genome shotgun (WGS) entry which is preliminary data.</text>
</comment>
<accession>A0ABN8NBS6</accession>
<reference evidence="2 3" key="1">
    <citation type="submission" date="2022-05" db="EMBL/GenBank/DDBJ databases">
        <authorList>
            <consortium name="Genoscope - CEA"/>
            <person name="William W."/>
        </authorList>
    </citation>
    <scope>NUCLEOTIDE SEQUENCE [LARGE SCALE GENOMIC DNA]</scope>
</reference>
<keyword evidence="3" id="KW-1185">Reference proteome</keyword>
<name>A0ABN8NBS6_9CNID</name>
<dbReference type="Proteomes" id="UP001159405">
    <property type="component" value="Unassembled WGS sequence"/>
</dbReference>
<protein>
    <submittedName>
        <fullName evidence="2">Uncharacterized protein</fullName>
    </submittedName>
</protein>
<evidence type="ECO:0000313" key="3">
    <source>
        <dbReference type="Proteomes" id="UP001159405"/>
    </source>
</evidence>
<proteinExistence type="predicted"/>
<evidence type="ECO:0000256" key="1">
    <source>
        <dbReference type="SAM" id="MobiDB-lite"/>
    </source>
</evidence>
<gene>
    <name evidence="2" type="ORF">PLOB_00008495</name>
</gene>
<evidence type="ECO:0000313" key="2">
    <source>
        <dbReference type="EMBL" id="CAH3046311.1"/>
    </source>
</evidence>
<sequence length="329" mass="33955">MSPSTSTSVSTSASPSTSVSTSASPSTSTSVSMSPSTSTSVSTSASPSTSVSTSASPSTSTSVSMSPSTSTSVSASTSVSTSASVSPSTSTNILTNVVCHCYVPSSTVHAPPPPSSTVPPTPGSVVELVLVMVTSCSSGSGYSSSQDALNLFDSLKVEIIRLYTRGSTAYVINVEYNSASCMDSTNVQMTIIITFKAGLTLVIETELNEAITRNFGNLNTTRDYTLSFKGTTVEYQPKSGECQTVCCDGPGGPIALIPTCSPSNKCEGFLLKEKKETGHCPNEQKGTCQCDKGSQSVKLTEEENKGPGFTVLSATVELSQRKANHAVRN</sequence>
<feature type="region of interest" description="Disordered" evidence="1">
    <location>
        <begin position="1"/>
        <end position="89"/>
    </location>
</feature>
<organism evidence="2 3">
    <name type="scientific">Porites lobata</name>
    <dbReference type="NCBI Taxonomy" id="104759"/>
    <lineage>
        <taxon>Eukaryota</taxon>
        <taxon>Metazoa</taxon>
        <taxon>Cnidaria</taxon>
        <taxon>Anthozoa</taxon>
        <taxon>Hexacorallia</taxon>
        <taxon>Scleractinia</taxon>
        <taxon>Fungiina</taxon>
        <taxon>Poritidae</taxon>
        <taxon>Porites</taxon>
    </lineage>
</organism>